<dbReference type="EMBL" id="BAAADQ010000012">
    <property type="protein sequence ID" value="GAA0545623.1"/>
    <property type="molecule type" value="Genomic_DNA"/>
</dbReference>
<reference evidence="2" key="2">
    <citation type="submission" date="2023-12" db="EMBL/GenBank/DDBJ databases">
        <authorList>
            <person name="Sun Q."/>
            <person name="Inoue M."/>
        </authorList>
    </citation>
    <scope>NUCLEOTIDE SEQUENCE</scope>
    <source>
        <strain evidence="2">JCM 14265</strain>
    </source>
</reference>
<sequence length="849" mass="86186">MTLGVVTGGFVGLATPVAAATTDVTTCRVIDSPGVYLVQNDLSVLQNGIILDDGTDVCIDIRSSDVVLNGQGYALTGTNLPFDPSIGVLVDGTTAGPYTNVTVRNVTTSGFTVNTFQFVETTDVRLENVVMQGNRASFEASTDVTVAGVTLRRAAVVGLSDIDGAVITNIVEETSTSNGIVEGGGAVELRAVRNAAFTDSKLSLGDITASGLGGSPLDSALTVVGSDGVSVRNVAVSNTLIGVDIGNNANAAFEDLSITDVNTGVSARDGTFGAPSHNVAVRNVGVSDALVGVSIRNSANTTLEGLSVSNAQTGISVGDDSVGEPSDNVTVRNSTVVNSGFEDVRVGSNPSLFDNNSTAIAFESLELSSATVSFTGQDVRVSDVEALPATPTDRTNVGGFFNATATSTTGLSSSLLNITVSYDDADVLARDITESTLELWQYDGAAWAPVPGSMVDTTNDTVSASITDFSVFAPLGTTGPTVDVDDSGDGSNVTVIGAITDEPVTIPLDDPVTENVTLDSLAVTTALDTTYALNVTTGETAPPGTTDLAVVGPNGTVPFGYLTVETSLLDAEVSEVVFRFSVDADALATAGVAPNNVALFRYDDTTGTPEALPTTALGLNATSDAYEYKAVSPGLSVFAIGGLVPQIVVIDASVDESEVLVGDTVAVTATARNGGGAAGSETLNLTVDGAVVDSRAVTLGVGEKTTVTFDYTVTAAGTFDLAVESAAVGTVLVKLPVEVDVRPGDTANKLPPSQRAAVPVAVLGNADFDPTTIDDSTLRFGSETTVAAGGGATAFATDVEDVNGDGYADLVAVFRLSDAGFEADDTIAVFTGRTTGGLTVYGTDSVVIR</sequence>
<dbReference type="InterPro" id="IPR013783">
    <property type="entry name" value="Ig-like_fold"/>
</dbReference>
<feature type="domain" description="CARDB" evidence="1">
    <location>
        <begin position="648"/>
        <end position="723"/>
    </location>
</feature>
<dbReference type="Gene3D" id="2.160.20.10">
    <property type="entry name" value="Single-stranded right-handed beta-helix, Pectin lyase-like"/>
    <property type="match status" value="1"/>
</dbReference>
<reference evidence="2" key="1">
    <citation type="journal article" date="2014" name="Int. J. Syst. Evol. Microbiol.">
        <title>Complete genome sequence of Corynebacterium casei LMG S-19264T (=DSM 44701T), isolated from a smear-ripened cheese.</title>
        <authorList>
            <consortium name="US DOE Joint Genome Institute (JGI-PGF)"/>
            <person name="Walter F."/>
            <person name="Albersmeier A."/>
            <person name="Kalinowski J."/>
            <person name="Ruckert C."/>
        </authorList>
    </citation>
    <scope>NUCLEOTIDE SEQUENCE</scope>
    <source>
        <strain evidence="2">JCM 14265</strain>
    </source>
</reference>
<protein>
    <recommendedName>
        <fullName evidence="1">CARDB domain-containing protein</fullName>
    </recommendedName>
</protein>
<dbReference type="AlphaFoldDB" id="A0AAV3STV9"/>
<organism evidence="2 3">
    <name type="scientific">Halorubrum ejinorense</name>
    <dbReference type="NCBI Taxonomy" id="425309"/>
    <lineage>
        <taxon>Archaea</taxon>
        <taxon>Methanobacteriati</taxon>
        <taxon>Methanobacteriota</taxon>
        <taxon>Stenosarchaea group</taxon>
        <taxon>Halobacteria</taxon>
        <taxon>Halobacteriales</taxon>
        <taxon>Haloferacaceae</taxon>
        <taxon>Halorubrum</taxon>
    </lineage>
</organism>
<dbReference type="SUPFAM" id="SSF51126">
    <property type="entry name" value="Pectin lyase-like"/>
    <property type="match status" value="2"/>
</dbReference>
<dbReference type="InterPro" id="IPR012334">
    <property type="entry name" value="Pectin_lyas_fold"/>
</dbReference>
<evidence type="ECO:0000313" key="2">
    <source>
        <dbReference type="EMBL" id="GAA0545623.1"/>
    </source>
</evidence>
<dbReference type="Pfam" id="PF07705">
    <property type="entry name" value="CARDB"/>
    <property type="match status" value="1"/>
</dbReference>
<comment type="caution">
    <text evidence="2">The sequence shown here is derived from an EMBL/GenBank/DDBJ whole genome shotgun (WGS) entry which is preliminary data.</text>
</comment>
<gene>
    <name evidence="2" type="ORF">GCM10008994_20660</name>
</gene>
<proteinExistence type="predicted"/>
<dbReference type="InterPro" id="IPR011050">
    <property type="entry name" value="Pectin_lyase_fold/virulence"/>
</dbReference>
<dbReference type="InterPro" id="IPR006626">
    <property type="entry name" value="PbH1"/>
</dbReference>
<dbReference type="SMART" id="SM00710">
    <property type="entry name" value="PbH1"/>
    <property type="match status" value="7"/>
</dbReference>
<evidence type="ECO:0000259" key="1">
    <source>
        <dbReference type="Pfam" id="PF07705"/>
    </source>
</evidence>
<dbReference type="Gene3D" id="2.60.40.10">
    <property type="entry name" value="Immunoglobulins"/>
    <property type="match status" value="1"/>
</dbReference>
<accession>A0AAV3STV9</accession>
<name>A0AAV3STV9_9EURY</name>
<dbReference type="InterPro" id="IPR011635">
    <property type="entry name" value="CARDB"/>
</dbReference>
<evidence type="ECO:0000313" key="3">
    <source>
        <dbReference type="Proteomes" id="UP001501425"/>
    </source>
</evidence>
<dbReference type="Proteomes" id="UP001501425">
    <property type="component" value="Unassembled WGS sequence"/>
</dbReference>